<organism evidence="1 2">
    <name type="scientific">Anaeramoeba ignava</name>
    <name type="common">Anaerobic marine amoeba</name>
    <dbReference type="NCBI Taxonomy" id="1746090"/>
    <lineage>
        <taxon>Eukaryota</taxon>
        <taxon>Metamonada</taxon>
        <taxon>Anaeramoebidae</taxon>
        <taxon>Anaeramoeba</taxon>
    </lineage>
</organism>
<evidence type="ECO:0000313" key="1">
    <source>
        <dbReference type="EMBL" id="KAJ5068829.1"/>
    </source>
</evidence>
<reference evidence="1" key="1">
    <citation type="submission" date="2022-10" db="EMBL/GenBank/DDBJ databases">
        <title>Novel sulphate-reducing endosymbionts in the free-living metamonad Anaeramoeba.</title>
        <authorList>
            <person name="Jerlstrom-Hultqvist J."/>
            <person name="Cepicka I."/>
            <person name="Gallot-Lavallee L."/>
            <person name="Salas-Leiva D."/>
            <person name="Curtis B.A."/>
            <person name="Zahonova K."/>
            <person name="Pipaliya S."/>
            <person name="Dacks J."/>
            <person name="Roger A.J."/>
        </authorList>
    </citation>
    <scope>NUCLEOTIDE SEQUENCE</scope>
    <source>
        <strain evidence="1">BMAN</strain>
    </source>
</reference>
<dbReference type="EMBL" id="JAPDFW010000112">
    <property type="protein sequence ID" value="KAJ5068829.1"/>
    <property type="molecule type" value="Genomic_DNA"/>
</dbReference>
<evidence type="ECO:0000313" key="2">
    <source>
        <dbReference type="Proteomes" id="UP001149090"/>
    </source>
</evidence>
<proteinExistence type="predicted"/>
<dbReference type="Proteomes" id="UP001149090">
    <property type="component" value="Unassembled WGS sequence"/>
</dbReference>
<gene>
    <name evidence="1" type="ORF">M0811_12135</name>
</gene>
<dbReference type="AlphaFoldDB" id="A0A9Q0R6B4"/>
<comment type="caution">
    <text evidence="1">The sequence shown here is derived from an EMBL/GenBank/DDBJ whole genome shotgun (WGS) entry which is preliminary data.</text>
</comment>
<name>A0A9Q0R6B4_ANAIG</name>
<sequence length="301" mass="36613">MGRISKRNEKQPIFVIQIEEEVKIYEFITILYIKYTGNFPKKEQILFCNKNTSEDDIFRFIKLFEKNTNETKKYSSIFQSNLNQKEIENTFDLNENEKEKEENKREIIVEKLKKTFPKRYENMKVFISKFSSTGKTFQIRKHLFEINEKKENEKEKYEYCYINVKEEEPQKLIEELINYDNNNNNKKCFHLDLSYFIENEICEIIWIFLIFGIIEDKRCFNSDYNSFIFKPEKHLILFEIPSNQLKGYNYGLNKFTPLKMIENFKCEVNEKTFSKYIYEIDSNQIISKKINEKMMKCGNFY</sequence>
<keyword evidence="2" id="KW-1185">Reference proteome</keyword>
<accession>A0A9Q0R6B4</accession>
<protein>
    <submittedName>
        <fullName evidence="1">Uncharacterized protein</fullName>
    </submittedName>
</protein>